<dbReference type="Proteomes" id="UP001356427">
    <property type="component" value="Unassembled WGS sequence"/>
</dbReference>
<dbReference type="AlphaFoldDB" id="A0AAN8KRP5"/>
<proteinExistence type="predicted"/>
<comment type="caution">
    <text evidence="2">The sequence shown here is derived from an EMBL/GenBank/DDBJ whole genome shotgun (WGS) entry which is preliminary data.</text>
</comment>
<sequence length="182" mass="19509">MPQMLHFEVPLSPVIAPKKARPSDTVSDEVAGLGLQCSDYHRQMVLGHVCGAVSLKSTETSGCEQSSCPASGPLCPALPPTSQPLYVLHLLYEELKMDEERGSGGAGRRSLVGLLQQLARDLQLEKCINLYWRDYPSFNTMFKGTCIINHGKRQITSSTGPDDASKLPEGGASLCSAGSAAF</sequence>
<organism evidence="2 3">
    <name type="scientific">Coregonus suidteri</name>
    <dbReference type="NCBI Taxonomy" id="861788"/>
    <lineage>
        <taxon>Eukaryota</taxon>
        <taxon>Metazoa</taxon>
        <taxon>Chordata</taxon>
        <taxon>Craniata</taxon>
        <taxon>Vertebrata</taxon>
        <taxon>Euteleostomi</taxon>
        <taxon>Actinopterygii</taxon>
        <taxon>Neopterygii</taxon>
        <taxon>Teleostei</taxon>
        <taxon>Protacanthopterygii</taxon>
        <taxon>Salmoniformes</taxon>
        <taxon>Salmonidae</taxon>
        <taxon>Coregoninae</taxon>
        <taxon>Coregonus</taxon>
    </lineage>
</organism>
<evidence type="ECO:0000313" key="2">
    <source>
        <dbReference type="EMBL" id="KAK6293746.1"/>
    </source>
</evidence>
<gene>
    <name evidence="2" type="ORF">J4Q44_G00360720</name>
</gene>
<evidence type="ECO:0000313" key="3">
    <source>
        <dbReference type="Proteomes" id="UP001356427"/>
    </source>
</evidence>
<dbReference type="EMBL" id="JAGTTL010000036">
    <property type="protein sequence ID" value="KAK6293746.1"/>
    <property type="molecule type" value="Genomic_DNA"/>
</dbReference>
<feature type="domain" description="Anaphase-promoting complex subunit 1 middle" evidence="1">
    <location>
        <begin position="5"/>
        <end position="153"/>
    </location>
</feature>
<evidence type="ECO:0000259" key="1">
    <source>
        <dbReference type="Pfam" id="PF20518"/>
    </source>
</evidence>
<protein>
    <recommendedName>
        <fullName evidence="1">Anaphase-promoting complex subunit 1 middle domain-containing protein</fullName>
    </recommendedName>
</protein>
<dbReference type="Pfam" id="PF20518">
    <property type="entry name" value="Apc1_MidN"/>
    <property type="match status" value="1"/>
</dbReference>
<name>A0AAN8KRP5_9TELE</name>
<dbReference type="InterPro" id="IPR046794">
    <property type="entry name" value="Apc1_MidN"/>
</dbReference>
<keyword evidence="3" id="KW-1185">Reference proteome</keyword>
<reference evidence="2 3" key="1">
    <citation type="submission" date="2021-04" db="EMBL/GenBank/DDBJ databases">
        <authorList>
            <person name="De Guttry C."/>
            <person name="Zahm M."/>
            <person name="Klopp C."/>
            <person name="Cabau C."/>
            <person name="Louis A."/>
            <person name="Berthelot C."/>
            <person name="Parey E."/>
            <person name="Roest Crollius H."/>
            <person name="Montfort J."/>
            <person name="Robinson-Rechavi M."/>
            <person name="Bucao C."/>
            <person name="Bouchez O."/>
            <person name="Gislard M."/>
            <person name="Lluch J."/>
            <person name="Milhes M."/>
            <person name="Lampietro C."/>
            <person name="Lopez Roques C."/>
            <person name="Donnadieu C."/>
            <person name="Braasch I."/>
            <person name="Desvignes T."/>
            <person name="Postlethwait J."/>
            <person name="Bobe J."/>
            <person name="Wedekind C."/>
            <person name="Guiguen Y."/>
        </authorList>
    </citation>
    <scope>NUCLEOTIDE SEQUENCE [LARGE SCALE GENOMIC DNA]</scope>
    <source>
        <strain evidence="2">Cs_M1</strain>
        <tissue evidence="2">Blood</tissue>
    </source>
</reference>
<accession>A0AAN8KRP5</accession>